<dbReference type="AlphaFoldDB" id="A0AAE1SHP1"/>
<evidence type="ECO:0000313" key="2">
    <source>
        <dbReference type="Proteomes" id="UP001291623"/>
    </source>
</evidence>
<reference evidence="1" key="1">
    <citation type="submission" date="2023-12" db="EMBL/GenBank/DDBJ databases">
        <title>Genome assembly of Anisodus tanguticus.</title>
        <authorList>
            <person name="Wang Y.-J."/>
        </authorList>
    </citation>
    <scope>NUCLEOTIDE SEQUENCE</scope>
    <source>
        <strain evidence="1">KB-2021</strain>
        <tissue evidence="1">Leaf</tissue>
    </source>
</reference>
<proteinExistence type="predicted"/>
<name>A0AAE1SHP1_9SOLA</name>
<comment type="caution">
    <text evidence="1">The sequence shown here is derived from an EMBL/GenBank/DDBJ whole genome shotgun (WGS) entry which is preliminary data.</text>
</comment>
<keyword evidence="2" id="KW-1185">Reference proteome</keyword>
<organism evidence="1 2">
    <name type="scientific">Anisodus tanguticus</name>
    <dbReference type="NCBI Taxonomy" id="243964"/>
    <lineage>
        <taxon>Eukaryota</taxon>
        <taxon>Viridiplantae</taxon>
        <taxon>Streptophyta</taxon>
        <taxon>Embryophyta</taxon>
        <taxon>Tracheophyta</taxon>
        <taxon>Spermatophyta</taxon>
        <taxon>Magnoliopsida</taxon>
        <taxon>eudicotyledons</taxon>
        <taxon>Gunneridae</taxon>
        <taxon>Pentapetalae</taxon>
        <taxon>asterids</taxon>
        <taxon>lamiids</taxon>
        <taxon>Solanales</taxon>
        <taxon>Solanaceae</taxon>
        <taxon>Solanoideae</taxon>
        <taxon>Hyoscyameae</taxon>
        <taxon>Anisodus</taxon>
    </lineage>
</organism>
<accession>A0AAE1SHP1</accession>
<gene>
    <name evidence="1" type="ORF">RND71_010394</name>
</gene>
<protein>
    <submittedName>
        <fullName evidence="1">Uncharacterized protein</fullName>
    </submittedName>
</protein>
<sequence>MEKRSGYGLGPKQGSRNRTWRPFYSLDLIWLGKRKGGQYCSFDSVRSQLSGWTANGLPWMCFLQHTRNKNFILSLKKKDIKTYVPLIALQLTKDWLKYHGPQPTTSQRIFKRFLIISEFISEGESKKGSSVSQNVRDDSICLAHIENSKEVILEARLEVLQKNQKYRNTSKNLILEFYSYLITLLTFHVLDSLEKIFARQEPKNPTFRKSKDTNRFQKMIGMTFKTSNFCHYLPHIYKVKSPLSTRKGSQVGVAVERVTARSRVRSPA</sequence>
<dbReference type="Proteomes" id="UP001291623">
    <property type="component" value="Unassembled WGS sequence"/>
</dbReference>
<evidence type="ECO:0000313" key="1">
    <source>
        <dbReference type="EMBL" id="KAK4370919.1"/>
    </source>
</evidence>
<dbReference type="EMBL" id="JAVYJV010000005">
    <property type="protein sequence ID" value="KAK4370919.1"/>
    <property type="molecule type" value="Genomic_DNA"/>
</dbReference>